<gene>
    <name evidence="4" type="ORF">SAMN05216200_10614</name>
</gene>
<dbReference type="InterPro" id="IPR005653">
    <property type="entry name" value="OstA-like_N"/>
</dbReference>
<proteinExistence type="predicted"/>
<reference evidence="4 5" key="1">
    <citation type="submission" date="2016-12" db="EMBL/GenBank/DDBJ databases">
        <authorList>
            <person name="Song W.-J."/>
            <person name="Kurnit D.M."/>
        </authorList>
    </citation>
    <scope>NUCLEOTIDE SEQUENCE [LARGE SCALE GENOMIC DNA]</scope>
    <source>
        <strain evidence="4 5">CGMCC 1.10808</strain>
    </source>
</reference>
<feature type="domain" description="Organic solvent tolerance-like N-terminal" evidence="3">
    <location>
        <begin position="41"/>
        <end position="155"/>
    </location>
</feature>
<dbReference type="GO" id="GO:0009279">
    <property type="term" value="C:cell outer membrane"/>
    <property type="evidence" value="ECO:0007669"/>
    <property type="project" value="TreeGrafter"/>
</dbReference>
<dbReference type="GO" id="GO:0017089">
    <property type="term" value="F:glycolipid transfer activity"/>
    <property type="evidence" value="ECO:0007669"/>
    <property type="project" value="TreeGrafter"/>
</dbReference>
<evidence type="ECO:0000313" key="4">
    <source>
        <dbReference type="EMBL" id="SHN68999.1"/>
    </source>
</evidence>
<dbReference type="RefSeq" id="WP_072747457.1">
    <property type="nucleotide sequence ID" value="NZ_FOHL01000006.1"/>
</dbReference>
<dbReference type="Proteomes" id="UP000184066">
    <property type="component" value="Unassembled WGS sequence"/>
</dbReference>
<dbReference type="OrthoDB" id="9811926at2"/>
<dbReference type="InterPro" id="IPR052037">
    <property type="entry name" value="LPS_export_LptA"/>
</dbReference>
<organism evidence="4 5">
    <name type="scientific">Oceanicella actignis</name>
    <dbReference type="NCBI Taxonomy" id="1189325"/>
    <lineage>
        <taxon>Bacteria</taxon>
        <taxon>Pseudomonadati</taxon>
        <taxon>Pseudomonadota</taxon>
        <taxon>Alphaproteobacteria</taxon>
        <taxon>Rhodobacterales</taxon>
        <taxon>Paracoccaceae</taxon>
        <taxon>Oceanicella</taxon>
    </lineage>
</organism>
<evidence type="ECO:0000259" key="3">
    <source>
        <dbReference type="Pfam" id="PF03968"/>
    </source>
</evidence>
<dbReference type="STRING" id="1189325.SAMN04488119_106188"/>
<dbReference type="Gene3D" id="2.60.450.10">
    <property type="entry name" value="Lipopolysaccharide (LPS) transport protein A like domain"/>
    <property type="match status" value="1"/>
</dbReference>
<protein>
    <submittedName>
        <fullName evidence="4">Lipopolysaccharide export system protein LptA</fullName>
    </submittedName>
</protein>
<feature type="chain" id="PRO_5009929433" evidence="2">
    <location>
        <begin position="22"/>
        <end position="177"/>
    </location>
</feature>
<dbReference type="EMBL" id="FRDL01000006">
    <property type="protein sequence ID" value="SHN68999.1"/>
    <property type="molecule type" value="Genomic_DNA"/>
</dbReference>
<accession>A0A1M7TE32</accession>
<evidence type="ECO:0000256" key="2">
    <source>
        <dbReference type="SAM" id="SignalP"/>
    </source>
</evidence>
<keyword evidence="1 2" id="KW-0732">Signal</keyword>
<dbReference type="Pfam" id="PF03968">
    <property type="entry name" value="LptD_N"/>
    <property type="match status" value="1"/>
</dbReference>
<dbReference type="GO" id="GO:0015920">
    <property type="term" value="P:lipopolysaccharide transport"/>
    <property type="evidence" value="ECO:0007669"/>
    <property type="project" value="TreeGrafter"/>
</dbReference>
<name>A0A1M7TE32_9RHOB</name>
<dbReference type="GO" id="GO:0030288">
    <property type="term" value="C:outer membrane-bounded periplasmic space"/>
    <property type="evidence" value="ECO:0007669"/>
    <property type="project" value="TreeGrafter"/>
</dbReference>
<feature type="signal peptide" evidence="2">
    <location>
        <begin position="1"/>
        <end position="21"/>
    </location>
</feature>
<evidence type="ECO:0000256" key="1">
    <source>
        <dbReference type="ARBA" id="ARBA00022729"/>
    </source>
</evidence>
<keyword evidence="5" id="KW-1185">Reference proteome</keyword>
<dbReference type="PANTHER" id="PTHR36504">
    <property type="entry name" value="LIPOPOLYSACCHARIDE EXPORT SYSTEM PROTEIN LPTA"/>
    <property type="match status" value="1"/>
</dbReference>
<evidence type="ECO:0000313" key="5">
    <source>
        <dbReference type="Proteomes" id="UP000184066"/>
    </source>
</evidence>
<sequence>MALLRSIVAAAGMAALVGAGAAAQSANPFGSFKHDATQPIEVTADSLMVDSARRQATFSGNVVAGQGTLRLTADKVVVSYGGEGGGQGAAPGTGRIDRLRAEGSVFLSNGAETASGAWAEYDVVGGKVEMGGGVTLTQGDNAIRGERLSIDLNAGVGQISGGRVQSVFTPGAAGNDK</sequence>
<dbReference type="PANTHER" id="PTHR36504:SF1">
    <property type="entry name" value="LIPOPOLYSACCHARIDE EXPORT SYSTEM PROTEIN LPTA"/>
    <property type="match status" value="1"/>
</dbReference>
<dbReference type="AlphaFoldDB" id="A0A1M7TE32"/>